<dbReference type="AlphaFoldDB" id="A0A1J5R050"/>
<dbReference type="InterPro" id="IPR008318">
    <property type="entry name" value="UCP030820"/>
</dbReference>
<accession>A0A1J5R050</accession>
<sequence>MPNTIHARTNSRIIKNGIVVEDTWKVVTLAAGEVPETVKLPVGPLLVPISVWRARRAELIRREYEHGWLLGVWLAAEEGPETIAADLDDFTVVAIEFSKFTDGRGYSTARLLRTRYGYVGELRAFGDVLRDQLFYLSRVGFDAFAVRSDKDIEAARAGLTDFSAAYQGAADLATGLQRRSARLAA</sequence>
<dbReference type="PIRSF" id="PIRSF030820">
    <property type="entry name" value="UCP030820"/>
    <property type="match status" value="1"/>
</dbReference>
<proteinExistence type="predicted"/>
<comment type="caution">
    <text evidence="1">The sequence shown here is derived from an EMBL/GenBank/DDBJ whole genome shotgun (WGS) entry which is preliminary data.</text>
</comment>
<dbReference type="EMBL" id="MLJW01000334">
    <property type="protein sequence ID" value="OIQ89321.1"/>
    <property type="molecule type" value="Genomic_DNA"/>
</dbReference>
<gene>
    <name evidence="1" type="ORF">GALL_287620</name>
</gene>
<name>A0A1J5R050_9ZZZZ</name>
<dbReference type="Pfam" id="PF06073">
    <property type="entry name" value="DUF934"/>
    <property type="match status" value="1"/>
</dbReference>
<protein>
    <submittedName>
        <fullName evidence="1">Uncharacterized protein</fullName>
    </submittedName>
</protein>
<reference evidence="1" key="1">
    <citation type="submission" date="2016-10" db="EMBL/GenBank/DDBJ databases">
        <title>Sequence of Gallionella enrichment culture.</title>
        <authorList>
            <person name="Poehlein A."/>
            <person name="Muehling M."/>
            <person name="Daniel R."/>
        </authorList>
    </citation>
    <scope>NUCLEOTIDE SEQUENCE</scope>
</reference>
<organism evidence="1">
    <name type="scientific">mine drainage metagenome</name>
    <dbReference type="NCBI Taxonomy" id="410659"/>
    <lineage>
        <taxon>unclassified sequences</taxon>
        <taxon>metagenomes</taxon>
        <taxon>ecological metagenomes</taxon>
    </lineage>
</organism>
<evidence type="ECO:0000313" key="1">
    <source>
        <dbReference type="EMBL" id="OIQ89321.1"/>
    </source>
</evidence>